<sequence length="402" mass="44787">MQNESKKDNALTVSQLTELIKTMLESSFQNIILKGEISNYKPSSSGHLYFSLKDSDSQISAVMFRGAASALNFIPKDGMLVQVRGKITVYGPRGNYQIQVSSMIEAGAGNIMEMIEMRKRKLAAEGLFDSARKRTVPFFPKTVGVVTSPNGAALRDILNIRRRRNDKVSVIVFPAIVQGENAADTIEYMIKVANEYNMCDVLIVGRGGGSLEDLLPFSEEKVVRAIAKSKIPVISAVGHEIDWALSDFAADVRAPTPSAAAEIAIPRKSDIESNIENFKSILFSEIQNKTNSLRLMLRNFDPENMQTRLQNIEQKYSERFDKAFDSMKDAIENIIKDKRIKIKLCLQNLENCNPQNIFDRGYSMVCDENGKIIRKSSELSNGAKIKIKPAEGLIFATVDKTN</sequence>
<keyword evidence="3 5" id="KW-0378">Hydrolase</keyword>
<dbReference type="Pfam" id="PF13742">
    <property type="entry name" value="tRNA_anti_2"/>
    <property type="match status" value="1"/>
</dbReference>
<dbReference type="STRING" id="869209.Tresu_1173"/>
<dbReference type="HAMAP" id="MF_00378">
    <property type="entry name" value="Exonuc_7_L"/>
    <property type="match status" value="1"/>
</dbReference>
<comment type="subunit">
    <text evidence="5">Heterooligomer composed of large and small subunits.</text>
</comment>
<dbReference type="GO" id="GO:0009318">
    <property type="term" value="C:exodeoxyribonuclease VII complex"/>
    <property type="evidence" value="ECO:0007669"/>
    <property type="project" value="UniProtKB-UniRule"/>
</dbReference>
<dbReference type="Proteomes" id="UP000006852">
    <property type="component" value="Chromosome"/>
</dbReference>
<dbReference type="PANTHER" id="PTHR30008">
    <property type="entry name" value="EXODEOXYRIBONUCLEASE 7 LARGE SUBUNIT"/>
    <property type="match status" value="1"/>
</dbReference>
<dbReference type="GO" id="GO:0008855">
    <property type="term" value="F:exodeoxyribonuclease VII activity"/>
    <property type="evidence" value="ECO:0007669"/>
    <property type="project" value="UniProtKB-UniRule"/>
</dbReference>
<dbReference type="EMBL" id="CP002631">
    <property type="protein sequence ID" value="AEB14085.1"/>
    <property type="molecule type" value="Genomic_DNA"/>
</dbReference>
<dbReference type="OrthoDB" id="9802795at2"/>
<reference evidence="9 10" key="1">
    <citation type="journal article" date="2011" name="Stand. Genomic Sci.">
        <title>Complete genome sequence of Treponema succinifaciens type strain (6091).</title>
        <authorList>
            <person name="Han C."/>
            <person name="Gronow S."/>
            <person name="Teshima H."/>
            <person name="Lapidus A."/>
            <person name="Nolan M."/>
            <person name="Lucas S."/>
            <person name="Hammon N."/>
            <person name="Deshpande S."/>
            <person name="Cheng J.F."/>
            <person name="Zeytun A."/>
            <person name="Tapia R."/>
            <person name="Goodwin L."/>
            <person name="Pitluck S."/>
            <person name="Liolios K."/>
            <person name="Pagani I."/>
            <person name="Ivanova N."/>
            <person name="Mavromatis K."/>
            <person name="Mikhailova N."/>
            <person name="Huntemann M."/>
            <person name="Pati A."/>
            <person name="Chen A."/>
            <person name="Palaniappan K."/>
            <person name="Land M."/>
            <person name="Hauser L."/>
            <person name="Brambilla E.M."/>
            <person name="Rohde M."/>
            <person name="Goker M."/>
            <person name="Woyke T."/>
            <person name="Bristow J."/>
            <person name="Eisen J.A."/>
            <person name="Markowitz V."/>
            <person name="Hugenholtz P."/>
            <person name="Kyrpides N.C."/>
            <person name="Klenk H.P."/>
            <person name="Detter J.C."/>
        </authorList>
    </citation>
    <scope>NUCLEOTIDE SEQUENCE [LARGE SCALE GENOMIC DNA]</scope>
    <source>
        <strain evidence="10">ATCC 33096 / DSM 2489 / 6091</strain>
    </source>
</reference>
<keyword evidence="2 5" id="KW-0540">Nuclease</keyword>
<evidence type="ECO:0000256" key="5">
    <source>
        <dbReference type="HAMAP-Rule" id="MF_00378"/>
    </source>
</evidence>
<dbReference type="InterPro" id="IPR003753">
    <property type="entry name" value="Exonuc_VII_L"/>
</dbReference>
<reference evidence="10" key="2">
    <citation type="submission" date="2011-04" db="EMBL/GenBank/DDBJ databases">
        <title>The complete genome of chromosome of Treponema succinifaciens DSM 2489.</title>
        <authorList>
            <person name="Lucas S."/>
            <person name="Copeland A."/>
            <person name="Lapidus A."/>
            <person name="Bruce D."/>
            <person name="Goodwin L."/>
            <person name="Pitluck S."/>
            <person name="Peters L."/>
            <person name="Kyrpides N."/>
            <person name="Mavromatis K."/>
            <person name="Ivanova N."/>
            <person name="Ovchinnikova G."/>
            <person name="Teshima H."/>
            <person name="Detter J.C."/>
            <person name="Tapia R."/>
            <person name="Han C."/>
            <person name="Land M."/>
            <person name="Hauser L."/>
            <person name="Markowitz V."/>
            <person name="Cheng J.-F."/>
            <person name="Hugenholtz P."/>
            <person name="Woyke T."/>
            <person name="Wu D."/>
            <person name="Gronow S."/>
            <person name="Wellnitz S."/>
            <person name="Brambilla E."/>
            <person name="Klenk H.-P."/>
            <person name="Eisen J.A."/>
        </authorList>
    </citation>
    <scope>NUCLEOTIDE SEQUENCE [LARGE SCALE GENOMIC DNA]</scope>
    <source>
        <strain evidence="10">ATCC 33096 / DSM 2489 / 6091</strain>
    </source>
</reference>
<dbReference type="EC" id="3.1.11.6" evidence="5"/>
<dbReference type="AlphaFoldDB" id="F2NY64"/>
<evidence type="ECO:0000256" key="4">
    <source>
        <dbReference type="ARBA" id="ARBA00022839"/>
    </source>
</evidence>
<evidence type="ECO:0000256" key="2">
    <source>
        <dbReference type="ARBA" id="ARBA00022722"/>
    </source>
</evidence>
<dbReference type="GO" id="GO:0005737">
    <property type="term" value="C:cytoplasm"/>
    <property type="evidence" value="ECO:0007669"/>
    <property type="project" value="UniProtKB-SubCell"/>
</dbReference>
<comment type="catalytic activity">
    <reaction evidence="5 6">
        <text>Exonucleolytic cleavage in either 5'- to 3'- or 3'- to 5'-direction to yield nucleoside 5'-phosphates.</text>
        <dbReference type="EC" id="3.1.11.6"/>
    </reaction>
</comment>
<feature type="domain" description="OB-fold nucleic acid binding" evidence="8">
    <location>
        <begin position="11"/>
        <end position="103"/>
    </location>
</feature>
<evidence type="ECO:0000313" key="9">
    <source>
        <dbReference type="EMBL" id="AEB14085.1"/>
    </source>
</evidence>
<accession>F2NY64</accession>
<evidence type="ECO:0000256" key="3">
    <source>
        <dbReference type="ARBA" id="ARBA00022801"/>
    </source>
</evidence>
<dbReference type="CDD" id="cd04489">
    <property type="entry name" value="ExoVII_LU_OBF"/>
    <property type="match status" value="1"/>
</dbReference>
<evidence type="ECO:0000313" key="10">
    <source>
        <dbReference type="Proteomes" id="UP000006852"/>
    </source>
</evidence>
<comment type="subcellular location">
    <subcellularLocation>
        <location evidence="5 6">Cytoplasm</location>
    </subcellularLocation>
</comment>
<comment type="function">
    <text evidence="5">Bidirectionally degrades single-stranded DNA into large acid-insoluble oligonucleotides, which are then degraded further into small acid-soluble oligonucleotides.</text>
</comment>
<dbReference type="RefSeq" id="WP_013701374.1">
    <property type="nucleotide sequence ID" value="NC_015385.1"/>
</dbReference>
<gene>
    <name evidence="5" type="primary">xseA</name>
    <name evidence="9" type="ordered locus">Tresu_1173</name>
</gene>
<dbReference type="InterPro" id="IPR020579">
    <property type="entry name" value="Exonuc_VII_lsu_C"/>
</dbReference>
<keyword evidence="1 5" id="KW-0963">Cytoplasm</keyword>
<dbReference type="HOGENOM" id="CLU_023625_2_0_12"/>
<dbReference type="GO" id="GO:0006308">
    <property type="term" value="P:DNA catabolic process"/>
    <property type="evidence" value="ECO:0007669"/>
    <property type="project" value="UniProtKB-UniRule"/>
</dbReference>
<name>F2NY64_TRES6</name>
<comment type="similarity">
    <text evidence="5 6">Belongs to the XseA family.</text>
</comment>
<dbReference type="GO" id="GO:0003676">
    <property type="term" value="F:nucleic acid binding"/>
    <property type="evidence" value="ECO:0007669"/>
    <property type="project" value="InterPro"/>
</dbReference>
<protein>
    <recommendedName>
        <fullName evidence="5">Exodeoxyribonuclease 7 large subunit</fullName>
        <ecNumber evidence="5">3.1.11.6</ecNumber>
    </recommendedName>
    <alternativeName>
        <fullName evidence="5">Exodeoxyribonuclease VII large subunit</fullName>
        <shortName evidence="5">Exonuclease VII large subunit</shortName>
    </alternativeName>
</protein>
<proteinExistence type="inferred from homology"/>
<evidence type="ECO:0000259" key="8">
    <source>
        <dbReference type="Pfam" id="PF13742"/>
    </source>
</evidence>
<keyword evidence="4 5" id="KW-0269">Exonuclease</keyword>
<dbReference type="KEGG" id="tsu:Tresu_1173"/>
<evidence type="ECO:0000259" key="7">
    <source>
        <dbReference type="Pfam" id="PF02601"/>
    </source>
</evidence>
<dbReference type="eggNOG" id="COG1570">
    <property type="taxonomic scope" value="Bacteria"/>
</dbReference>
<dbReference type="GeneID" id="302998332"/>
<dbReference type="PANTHER" id="PTHR30008:SF0">
    <property type="entry name" value="EXODEOXYRIBONUCLEASE 7 LARGE SUBUNIT"/>
    <property type="match status" value="1"/>
</dbReference>
<dbReference type="Pfam" id="PF02601">
    <property type="entry name" value="Exonuc_VII_L"/>
    <property type="match status" value="1"/>
</dbReference>
<keyword evidence="10" id="KW-1185">Reference proteome</keyword>
<dbReference type="InterPro" id="IPR025824">
    <property type="entry name" value="OB-fold_nuc-bd_dom"/>
</dbReference>
<dbReference type="NCBIfam" id="TIGR00237">
    <property type="entry name" value="xseA"/>
    <property type="match status" value="1"/>
</dbReference>
<evidence type="ECO:0000256" key="1">
    <source>
        <dbReference type="ARBA" id="ARBA00022490"/>
    </source>
</evidence>
<evidence type="ECO:0000256" key="6">
    <source>
        <dbReference type="RuleBase" id="RU004355"/>
    </source>
</evidence>
<organism evidence="9 10">
    <name type="scientific">Treponema succinifaciens (strain ATCC 33096 / DSM 2489 / 6091)</name>
    <dbReference type="NCBI Taxonomy" id="869209"/>
    <lineage>
        <taxon>Bacteria</taxon>
        <taxon>Pseudomonadati</taxon>
        <taxon>Spirochaetota</taxon>
        <taxon>Spirochaetia</taxon>
        <taxon>Spirochaetales</taxon>
        <taxon>Treponemataceae</taxon>
        <taxon>Treponema</taxon>
    </lineage>
</organism>
<feature type="domain" description="Exonuclease VII large subunit C-terminal" evidence="7">
    <location>
        <begin position="127"/>
        <end position="341"/>
    </location>
</feature>